<dbReference type="FunCoup" id="A0A316YBD4">
    <property type="interactions" value="95"/>
</dbReference>
<protein>
    <recommendedName>
        <fullName evidence="2">CRAL-TRIO domain-containing protein</fullName>
    </recommendedName>
</protein>
<dbReference type="SMART" id="SM00516">
    <property type="entry name" value="SEC14"/>
    <property type="match status" value="1"/>
</dbReference>
<dbReference type="GeneID" id="37040371"/>
<dbReference type="PROSITE" id="PS50191">
    <property type="entry name" value="CRAL_TRIO"/>
    <property type="match status" value="1"/>
</dbReference>
<evidence type="ECO:0000259" key="2">
    <source>
        <dbReference type="PROSITE" id="PS50191"/>
    </source>
</evidence>
<keyword evidence="4" id="KW-1185">Reference proteome</keyword>
<dbReference type="CDD" id="cd00170">
    <property type="entry name" value="SEC14"/>
    <property type="match status" value="1"/>
</dbReference>
<dbReference type="InterPro" id="IPR036865">
    <property type="entry name" value="CRAL-TRIO_dom_sf"/>
</dbReference>
<feature type="compositionally biased region" description="Low complexity" evidence="1">
    <location>
        <begin position="539"/>
        <end position="552"/>
    </location>
</feature>
<gene>
    <name evidence="3" type="ORF">FA10DRAFT_202043</name>
</gene>
<evidence type="ECO:0000256" key="1">
    <source>
        <dbReference type="SAM" id="MobiDB-lite"/>
    </source>
</evidence>
<dbReference type="InterPro" id="IPR001251">
    <property type="entry name" value="CRAL-TRIO_dom"/>
</dbReference>
<dbReference type="Gene3D" id="3.40.525.10">
    <property type="entry name" value="CRAL-TRIO lipid binding domain"/>
    <property type="match status" value="1"/>
</dbReference>
<proteinExistence type="predicted"/>
<dbReference type="PANTHER" id="PTHR46590:SF1">
    <property type="entry name" value="PHOSPHATIDYLINOSITOL TRANSFER PROTEIN CSR1"/>
    <property type="match status" value="1"/>
</dbReference>
<dbReference type="EMBL" id="KZ819642">
    <property type="protein sequence ID" value="PWN86886.1"/>
    <property type="molecule type" value="Genomic_DNA"/>
</dbReference>
<feature type="domain" description="CRAL-TRIO" evidence="2">
    <location>
        <begin position="183"/>
        <end position="340"/>
    </location>
</feature>
<dbReference type="Pfam" id="PF00650">
    <property type="entry name" value="CRAL_TRIO"/>
    <property type="match status" value="1"/>
</dbReference>
<dbReference type="SUPFAM" id="SSF46938">
    <property type="entry name" value="CRAL/TRIO N-terminal domain"/>
    <property type="match status" value="1"/>
</dbReference>
<dbReference type="InterPro" id="IPR052432">
    <property type="entry name" value="PITP/CRAL-TRIO"/>
</dbReference>
<dbReference type="AlphaFoldDB" id="A0A316YBD4"/>
<dbReference type="Pfam" id="PF03765">
    <property type="entry name" value="CRAL_TRIO_N"/>
    <property type="match status" value="1"/>
</dbReference>
<dbReference type="PANTHER" id="PTHR46590">
    <property type="entry name" value="PHOSPHATIDYLINOSITOL TRANSFER PROTEIN CSR1-RELATED"/>
    <property type="match status" value="1"/>
</dbReference>
<dbReference type="InterPro" id="IPR011074">
    <property type="entry name" value="CRAL/TRIO_N_dom"/>
</dbReference>
<dbReference type="OrthoDB" id="43460at2759"/>
<evidence type="ECO:0000313" key="3">
    <source>
        <dbReference type="EMBL" id="PWN86886.1"/>
    </source>
</evidence>
<organism evidence="3 4">
    <name type="scientific">Acaromyces ingoldii</name>
    <dbReference type="NCBI Taxonomy" id="215250"/>
    <lineage>
        <taxon>Eukaryota</taxon>
        <taxon>Fungi</taxon>
        <taxon>Dikarya</taxon>
        <taxon>Basidiomycota</taxon>
        <taxon>Ustilaginomycotina</taxon>
        <taxon>Exobasidiomycetes</taxon>
        <taxon>Exobasidiales</taxon>
        <taxon>Cryptobasidiaceae</taxon>
        <taxon>Acaromyces</taxon>
    </lineage>
</organism>
<feature type="region of interest" description="Disordered" evidence="1">
    <location>
        <begin position="531"/>
        <end position="605"/>
    </location>
</feature>
<reference evidence="3 4" key="1">
    <citation type="journal article" date="2018" name="Mol. Biol. Evol.">
        <title>Broad Genomic Sampling Reveals a Smut Pathogenic Ancestry of the Fungal Clade Ustilaginomycotina.</title>
        <authorList>
            <person name="Kijpornyongpan T."/>
            <person name="Mondo S.J."/>
            <person name="Barry K."/>
            <person name="Sandor L."/>
            <person name="Lee J."/>
            <person name="Lipzen A."/>
            <person name="Pangilinan J."/>
            <person name="LaButti K."/>
            <person name="Hainaut M."/>
            <person name="Henrissat B."/>
            <person name="Grigoriev I.V."/>
            <person name="Spatafora J.W."/>
            <person name="Aime M.C."/>
        </authorList>
    </citation>
    <scope>NUCLEOTIDE SEQUENCE [LARGE SCALE GENOMIC DNA]</scope>
    <source>
        <strain evidence="3 4">MCA 4198</strain>
    </source>
</reference>
<accession>A0A316YBD4</accession>
<dbReference type="SUPFAM" id="SSF52087">
    <property type="entry name" value="CRAL/TRIO domain"/>
    <property type="match status" value="1"/>
</dbReference>
<dbReference type="Proteomes" id="UP000245768">
    <property type="component" value="Unassembled WGS sequence"/>
</dbReference>
<evidence type="ECO:0000313" key="4">
    <source>
        <dbReference type="Proteomes" id="UP000245768"/>
    </source>
</evidence>
<dbReference type="InParanoid" id="A0A316YBD4"/>
<name>A0A316YBD4_9BASI</name>
<sequence length="622" mass="70004">MSSDGWEEVVPEPYEMPEGYLNNLTDEHQAKLYKMWDAFFSVCDKASGDKDQGATGFSEDWGVDTNAAKSKMGGIGGASKMLKNSGIEKEDDAKAAAQARSEEANMEKLLATYGPEALRNAFWGLCKRDNPDITMLRFLRARKWNIDHTTAMMASTLKWRLDTNLDSLLENGDLGNGKEIPKYIENFDENGKVFTLGTNYKNQPVMYVQFGKHIIWAQPQATTKKFIIAHFELVRLLVVPPNDKIVLLFDCTGFGPSNLDVTNFLYILQCLQSYFPETLSVLYLHKAPWILQQAWHLVKWLLDPVVRAKVQFTNHPEELMKEIPPEHLLKYIGGEVDVEFNWVPPEEGENSLQEEKEERKRRWDNHRRLCNEFEQVTRHWVATEGKEGSEARRVLVKKLRVSHFDYEPYWQGMWVHHRNGDLSMKNPGMIRWQYPYADGKKIRQVLGHESSRKTLVRELQEIAAGAPVDFAEARTRDMLKDGSWGKWDSCEDLPAPPTGFQDGKLLHDNEFAGAAALIDVIGLNGPETIDEAKKKAPKDGAAGEQQQQQQQQPARAVNAVPVRGKPSSAVENGTTNGKAAPVQDGKASEKAKPAAAAGVSDYGGDQQEKVGFFGSLKKRIVA</sequence>
<dbReference type="SMART" id="SM01100">
    <property type="entry name" value="CRAL_TRIO_N"/>
    <property type="match status" value="1"/>
</dbReference>
<dbReference type="InterPro" id="IPR036273">
    <property type="entry name" value="CRAL/TRIO_N_dom_sf"/>
</dbReference>
<dbReference type="RefSeq" id="XP_025374084.1">
    <property type="nucleotide sequence ID" value="XM_025518455.1"/>
</dbReference>